<dbReference type="NCBIfam" id="NF008022">
    <property type="entry name" value="PRK10752.1"/>
    <property type="match status" value="1"/>
</dbReference>
<evidence type="ECO:0000256" key="2">
    <source>
        <dbReference type="ARBA" id="ARBA00006099"/>
    </source>
</evidence>
<organism evidence="7 8">
    <name type="scientific">Phyllobacterium phragmitis</name>
    <dbReference type="NCBI Taxonomy" id="2670329"/>
    <lineage>
        <taxon>Bacteria</taxon>
        <taxon>Pseudomonadati</taxon>
        <taxon>Pseudomonadota</taxon>
        <taxon>Alphaproteobacteria</taxon>
        <taxon>Hyphomicrobiales</taxon>
        <taxon>Phyllobacteriaceae</taxon>
        <taxon>Phyllobacterium</taxon>
    </lineage>
</organism>
<comment type="similarity">
    <text evidence="2">Belongs to the prokaryotic sulfate-binding protein family.</text>
</comment>
<evidence type="ECO:0000256" key="6">
    <source>
        <dbReference type="SAM" id="SignalP"/>
    </source>
</evidence>
<dbReference type="InterPro" id="IPR005669">
    <property type="entry name" value="Thiosulph/SO4-bd"/>
</dbReference>
<proteinExistence type="inferred from homology"/>
<dbReference type="AlphaFoldDB" id="A0A2S9IXB3"/>
<dbReference type="NCBIfam" id="TIGR00971">
    <property type="entry name" value="3a0106s03"/>
    <property type="match status" value="1"/>
</dbReference>
<dbReference type="GO" id="GO:1901681">
    <property type="term" value="F:sulfur compound binding"/>
    <property type="evidence" value="ECO:0007669"/>
    <property type="project" value="InterPro"/>
</dbReference>
<evidence type="ECO:0000313" key="7">
    <source>
        <dbReference type="EMBL" id="PRD45130.1"/>
    </source>
</evidence>
<keyword evidence="4 6" id="KW-0732">Signal</keyword>
<evidence type="ECO:0000256" key="3">
    <source>
        <dbReference type="ARBA" id="ARBA00022448"/>
    </source>
</evidence>
<gene>
    <name evidence="7" type="ORF">C5748_02590</name>
</gene>
<evidence type="ECO:0000313" key="8">
    <source>
        <dbReference type="Proteomes" id="UP000239434"/>
    </source>
</evidence>
<keyword evidence="8" id="KW-1185">Reference proteome</keyword>
<protein>
    <submittedName>
        <fullName evidence="7">Sulfate ABC transporter substrate-binding protein</fullName>
    </submittedName>
</protein>
<dbReference type="EMBL" id="PVBR01000002">
    <property type="protein sequence ID" value="PRD45130.1"/>
    <property type="molecule type" value="Genomic_DNA"/>
</dbReference>
<reference evidence="7 8" key="1">
    <citation type="submission" date="2018-02" db="EMBL/GenBank/DDBJ databases">
        <title>The draft genome of Phyllobacterium sp. 1N-3.</title>
        <authorList>
            <person name="Liu L."/>
            <person name="Li L."/>
            <person name="Zhang X."/>
            <person name="Wang T."/>
            <person name="Liang L."/>
        </authorList>
    </citation>
    <scope>NUCLEOTIDE SEQUENCE [LARGE SCALE GENOMIC DNA]</scope>
    <source>
        <strain evidence="7 8">1N-3</strain>
    </source>
</reference>
<evidence type="ECO:0000256" key="1">
    <source>
        <dbReference type="ARBA" id="ARBA00004418"/>
    </source>
</evidence>
<keyword evidence="5" id="KW-0574">Periplasm</keyword>
<dbReference type="PROSITE" id="PS00757">
    <property type="entry name" value="PROK_SULFATE_BIND_2"/>
    <property type="match status" value="1"/>
</dbReference>
<comment type="subcellular location">
    <subcellularLocation>
        <location evidence="1">Periplasm</location>
    </subcellularLocation>
</comment>
<dbReference type="NCBIfam" id="NF008106">
    <property type="entry name" value="PRK10852.1"/>
    <property type="match status" value="1"/>
</dbReference>
<dbReference type="Proteomes" id="UP000239434">
    <property type="component" value="Unassembled WGS sequence"/>
</dbReference>
<dbReference type="Pfam" id="PF13531">
    <property type="entry name" value="SBP_bac_11"/>
    <property type="match status" value="1"/>
</dbReference>
<feature type="chain" id="PRO_5015648478" evidence="6">
    <location>
        <begin position="30"/>
        <end position="342"/>
    </location>
</feature>
<dbReference type="RefSeq" id="WP_105740385.1">
    <property type="nucleotide sequence ID" value="NZ_PVBR01000002.1"/>
</dbReference>
<name>A0A2S9IXB3_9HYPH</name>
<dbReference type="SUPFAM" id="SSF53850">
    <property type="entry name" value="Periplasmic binding protein-like II"/>
    <property type="match status" value="1"/>
</dbReference>
<dbReference type="PANTHER" id="PTHR30368">
    <property type="entry name" value="SULFATE-BINDING PROTEIN"/>
    <property type="match status" value="1"/>
</dbReference>
<comment type="caution">
    <text evidence="7">The sequence shown here is derived from an EMBL/GenBank/DDBJ whole genome shotgun (WGS) entry which is preliminary data.</text>
</comment>
<feature type="signal peptide" evidence="6">
    <location>
        <begin position="1"/>
        <end position="29"/>
    </location>
</feature>
<dbReference type="GO" id="GO:0042597">
    <property type="term" value="C:periplasmic space"/>
    <property type="evidence" value="ECO:0007669"/>
    <property type="project" value="UniProtKB-SubCell"/>
</dbReference>
<accession>A0A2S9IXB3</accession>
<dbReference type="PANTHER" id="PTHR30368:SF1">
    <property type="entry name" value="THIOSULFATE-BINDING PROTEIN"/>
    <property type="match status" value="1"/>
</dbReference>
<dbReference type="InterPro" id="IPR034408">
    <property type="entry name" value="Sulphate/thiosulphate_BS"/>
</dbReference>
<dbReference type="CDD" id="cd01005">
    <property type="entry name" value="PBP2_CysP"/>
    <property type="match status" value="1"/>
</dbReference>
<dbReference type="GO" id="GO:0140104">
    <property type="term" value="F:molecular carrier activity"/>
    <property type="evidence" value="ECO:0007669"/>
    <property type="project" value="InterPro"/>
</dbReference>
<dbReference type="Gene3D" id="3.40.190.10">
    <property type="entry name" value="Periplasmic binding protein-like II"/>
    <property type="match status" value="2"/>
</dbReference>
<evidence type="ECO:0000256" key="4">
    <source>
        <dbReference type="ARBA" id="ARBA00022729"/>
    </source>
</evidence>
<dbReference type="GO" id="GO:1902358">
    <property type="term" value="P:sulfate transmembrane transport"/>
    <property type="evidence" value="ECO:0007669"/>
    <property type="project" value="InterPro"/>
</dbReference>
<keyword evidence="3" id="KW-0813">Transport</keyword>
<sequence>MKKIFLYAAMALALALAPALALGASPARADEPKEILNVSYDIGRELYEQIDKAFTAAWKEKTGNDITVNQSHAGSSKQARSILEGLEADVITFNQVTDVQVLHDKGNLIPADWQSRLPNNSSPYYSLPAFLVRAGNPKNIRNWGDLVRDDVEVIFPNPKTSGNARYTYLAATAYAREAFGNDDAKVREFITKLFRQVPVFDTGGRGATTTFTERGIGDVLITFEAEVLGTQKQLGKDNYDVVVPPISLLSEFPVTVVDKVVDKRGSRAVSEAYLNYLYSPEGQDILAQNFNRVHDETVKAKYADQFPEVRLVTVEDEFGGWKKVMEEHFAEGGILDQLFTAR</sequence>
<evidence type="ECO:0000256" key="5">
    <source>
        <dbReference type="ARBA" id="ARBA00022764"/>
    </source>
</evidence>